<feature type="signal peptide" evidence="1">
    <location>
        <begin position="1"/>
        <end position="26"/>
    </location>
</feature>
<dbReference type="AlphaFoldDB" id="A0AA85ITD2"/>
<sequence length="72" mass="8314">MKFINQECLLLIILLIITITIHKTDGSVVFNLRLYVVQVWLSFCNHFSGTVRYLFKWLPQELGGNPTSMQNG</sequence>
<dbReference type="WBParaSite" id="TREG1_118910.1">
    <property type="protein sequence ID" value="TREG1_118910.1"/>
    <property type="gene ID" value="TREG1_118910"/>
</dbReference>
<reference evidence="2" key="1">
    <citation type="submission" date="2022-06" db="EMBL/GenBank/DDBJ databases">
        <authorList>
            <person name="Berger JAMES D."/>
            <person name="Berger JAMES D."/>
        </authorList>
    </citation>
    <scope>NUCLEOTIDE SEQUENCE [LARGE SCALE GENOMIC DNA]</scope>
</reference>
<keyword evidence="2" id="KW-1185">Reference proteome</keyword>
<keyword evidence="1" id="KW-0732">Signal</keyword>
<proteinExistence type="predicted"/>
<evidence type="ECO:0000313" key="3">
    <source>
        <dbReference type="WBParaSite" id="TREG1_118910.1"/>
    </source>
</evidence>
<evidence type="ECO:0000256" key="1">
    <source>
        <dbReference type="SAM" id="SignalP"/>
    </source>
</evidence>
<dbReference type="Proteomes" id="UP000050795">
    <property type="component" value="Unassembled WGS sequence"/>
</dbReference>
<evidence type="ECO:0000313" key="2">
    <source>
        <dbReference type="Proteomes" id="UP000050795"/>
    </source>
</evidence>
<name>A0AA85ITD2_TRIRE</name>
<reference evidence="3" key="2">
    <citation type="submission" date="2023-11" db="UniProtKB">
        <authorList>
            <consortium name="WormBaseParasite"/>
        </authorList>
    </citation>
    <scope>IDENTIFICATION</scope>
</reference>
<protein>
    <submittedName>
        <fullName evidence="3">Uncharacterized protein</fullName>
    </submittedName>
</protein>
<organism evidence="2 3">
    <name type="scientific">Trichobilharzia regenti</name>
    <name type="common">Nasal bird schistosome</name>
    <dbReference type="NCBI Taxonomy" id="157069"/>
    <lineage>
        <taxon>Eukaryota</taxon>
        <taxon>Metazoa</taxon>
        <taxon>Spiralia</taxon>
        <taxon>Lophotrochozoa</taxon>
        <taxon>Platyhelminthes</taxon>
        <taxon>Trematoda</taxon>
        <taxon>Digenea</taxon>
        <taxon>Strigeidida</taxon>
        <taxon>Schistosomatoidea</taxon>
        <taxon>Schistosomatidae</taxon>
        <taxon>Trichobilharzia</taxon>
    </lineage>
</organism>
<accession>A0AA85ITD2</accession>
<feature type="chain" id="PRO_5041713203" evidence="1">
    <location>
        <begin position="27"/>
        <end position="72"/>
    </location>
</feature>